<dbReference type="EMBL" id="CP012673">
    <property type="protein sequence ID" value="AUX41429.1"/>
    <property type="molecule type" value="Genomic_DNA"/>
</dbReference>
<feature type="transmembrane region" description="Helical" evidence="7">
    <location>
        <begin position="102"/>
        <end position="127"/>
    </location>
</feature>
<dbReference type="Proteomes" id="UP000238348">
    <property type="component" value="Chromosome"/>
</dbReference>
<feature type="transmembrane region" description="Helical" evidence="7">
    <location>
        <begin position="320"/>
        <end position="343"/>
    </location>
</feature>
<evidence type="ECO:0000313" key="10">
    <source>
        <dbReference type="EMBL" id="AUX41429.1"/>
    </source>
</evidence>
<feature type="transmembrane region" description="Helical" evidence="7">
    <location>
        <begin position="12"/>
        <end position="30"/>
    </location>
</feature>
<dbReference type="InterPro" id="IPR038770">
    <property type="entry name" value="Na+/solute_symporter_sf"/>
</dbReference>
<evidence type="ECO:0000256" key="2">
    <source>
        <dbReference type="ARBA" id="ARBA00022448"/>
    </source>
</evidence>
<dbReference type="GO" id="GO:0015297">
    <property type="term" value="F:antiporter activity"/>
    <property type="evidence" value="ECO:0007669"/>
    <property type="project" value="InterPro"/>
</dbReference>
<sequence>MEVLIHNPLTRFLIQAFLIIACARLVGLIARRLEQPMVIAEVTAGILLGPSLFGWLFPETSAVIFAEQSLPLLKLVSEVGLIVFMFLIGLELDPKLLRGRGHASVIISHTSIVVPFALGGLLALYLYPRLSESSVPFSSFTLFMGAAMSITAFPVLARILTERRLLKSKVGALTITCAAVDDVTAWCILAFVVSITRATGLVSAVWTTVFACAYIGGMLVVVRPFLNRLGERGGSKEGLSQDLVAVTLLLLIVSSWTTEMIGIHPLFGAFMLGAIMPKGTSFAQSLAEKLEDFAVVFLLPLFFAYSGLRTHIGLLNSADGWLMCGLIIVVACVGKFGGSTVAARLTGLRWREASALGILMNTRGLMELIVLNLGLDLGIISPKLFTMMVLMALVTTFMTTPLLRWIYPPEELAKELIDAPGQTPLPAAAAEVYTVLMCVSYERTGPGMVTLASALARRGPDARRLYALRLIPPTDRNSFYVNQAPEQQGATALTPLLARAQELDVEVRPLSFVSPKPSLDICNVADVKQADLVLVGWHKPLFSQTALGGTVYEVMRCARTDVGVLIDRGLKEVRRLLVPFHGTAHDKAALGLARRLAQEVGADVTILHVVKPTRRAGDAPLGAQETVDQVFEGEEGDALRKSKVTLKVVEHDSPAAAAVDEAARGYDLVLVGVGPEWGLAQRRFGMRAEHIIQGCPTSLLVVRHHEPATAPATAPAPAAKVFALASEPEPDRT</sequence>
<feature type="domain" description="UspA" evidence="8">
    <location>
        <begin position="452"/>
        <end position="562"/>
    </location>
</feature>
<name>A0A2L0EQ54_SORCE</name>
<dbReference type="AlphaFoldDB" id="A0A2L0EQ54"/>
<feature type="domain" description="UspA" evidence="8">
    <location>
        <begin position="573"/>
        <end position="703"/>
    </location>
</feature>
<evidence type="ECO:0000256" key="6">
    <source>
        <dbReference type="ARBA" id="ARBA00023136"/>
    </source>
</evidence>
<comment type="subcellular location">
    <subcellularLocation>
        <location evidence="1">Membrane</location>
        <topology evidence="1">Multi-pass membrane protein</topology>
    </subcellularLocation>
</comment>
<evidence type="ECO:0000256" key="1">
    <source>
        <dbReference type="ARBA" id="ARBA00004141"/>
    </source>
</evidence>
<dbReference type="Gene3D" id="1.20.1530.20">
    <property type="match status" value="1"/>
</dbReference>
<evidence type="ECO:0000259" key="8">
    <source>
        <dbReference type="Pfam" id="PF00582"/>
    </source>
</evidence>
<organism evidence="10 11">
    <name type="scientific">Sorangium cellulosum</name>
    <name type="common">Polyangium cellulosum</name>
    <dbReference type="NCBI Taxonomy" id="56"/>
    <lineage>
        <taxon>Bacteria</taxon>
        <taxon>Pseudomonadati</taxon>
        <taxon>Myxococcota</taxon>
        <taxon>Polyangia</taxon>
        <taxon>Polyangiales</taxon>
        <taxon>Polyangiaceae</taxon>
        <taxon>Sorangium</taxon>
    </lineage>
</organism>
<keyword evidence="3 7" id="KW-0812">Transmembrane</keyword>
<keyword evidence="5" id="KW-0406">Ion transport</keyword>
<gene>
    <name evidence="10" type="primary">nhaA</name>
    <name evidence="10" type="ORF">SOCE26_028410</name>
</gene>
<evidence type="ECO:0000256" key="5">
    <source>
        <dbReference type="ARBA" id="ARBA00023065"/>
    </source>
</evidence>
<keyword evidence="2" id="KW-0813">Transport</keyword>
<feature type="transmembrane region" description="Helical" evidence="7">
    <location>
        <begin position="37"/>
        <end position="57"/>
    </location>
</feature>
<evidence type="ECO:0000256" key="4">
    <source>
        <dbReference type="ARBA" id="ARBA00022989"/>
    </source>
</evidence>
<dbReference type="InterPro" id="IPR050794">
    <property type="entry name" value="CPA2_transporter"/>
</dbReference>
<feature type="transmembrane region" description="Helical" evidence="7">
    <location>
        <begin position="290"/>
        <end position="308"/>
    </location>
</feature>
<feature type="transmembrane region" description="Helical" evidence="7">
    <location>
        <begin position="172"/>
        <end position="195"/>
    </location>
</feature>
<feature type="transmembrane region" description="Helical" evidence="7">
    <location>
        <begin position="201"/>
        <end position="222"/>
    </location>
</feature>
<reference evidence="10 11" key="1">
    <citation type="submission" date="2015-09" db="EMBL/GenBank/DDBJ databases">
        <title>Sorangium comparison.</title>
        <authorList>
            <person name="Zaburannyi N."/>
            <person name="Bunk B."/>
            <person name="Overmann J."/>
            <person name="Mueller R."/>
        </authorList>
    </citation>
    <scope>NUCLEOTIDE SEQUENCE [LARGE SCALE GENOMIC DNA]</scope>
    <source>
        <strain evidence="10 11">So ce26</strain>
    </source>
</reference>
<dbReference type="Pfam" id="PF00582">
    <property type="entry name" value="Usp"/>
    <property type="match status" value="2"/>
</dbReference>
<dbReference type="PANTHER" id="PTHR32468:SF0">
    <property type="entry name" value="K(+)_H(+) ANTIPORTER 1"/>
    <property type="match status" value="1"/>
</dbReference>
<evidence type="ECO:0000259" key="9">
    <source>
        <dbReference type="Pfam" id="PF00999"/>
    </source>
</evidence>
<proteinExistence type="predicted"/>
<evidence type="ECO:0000256" key="3">
    <source>
        <dbReference type="ARBA" id="ARBA00022692"/>
    </source>
</evidence>
<dbReference type="GO" id="GO:0016020">
    <property type="term" value="C:membrane"/>
    <property type="evidence" value="ECO:0007669"/>
    <property type="project" value="UniProtKB-SubCell"/>
</dbReference>
<keyword evidence="6 7" id="KW-0472">Membrane</keyword>
<dbReference type="InterPro" id="IPR006153">
    <property type="entry name" value="Cation/H_exchanger_TM"/>
</dbReference>
<keyword evidence="4 7" id="KW-1133">Transmembrane helix</keyword>
<dbReference type="CDD" id="cd00293">
    <property type="entry name" value="USP-like"/>
    <property type="match status" value="1"/>
</dbReference>
<dbReference type="Pfam" id="PF00999">
    <property type="entry name" value="Na_H_Exchanger"/>
    <property type="match status" value="1"/>
</dbReference>
<feature type="transmembrane region" description="Helical" evidence="7">
    <location>
        <begin position="139"/>
        <end position="160"/>
    </location>
</feature>
<dbReference type="PANTHER" id="PTHR32468">
    <property type="entry name" value="CATION/H + ANTIPORTER"/>
    <property type="match status" value="1"/>
</dbReference>
<dbReference type="OrthoDB" id="9793589at2"/>
<feature type="transmembrane region" description="Helical" evidence="7">
    <location>
        <begin position="243"/>
        <end position="270"/>
    </location>
</feature>
<protein>
    <submittedName>
        <fullName evidence="10">Sodium:proton antiporter</fullName>
    </submittedName>
</protein>
<evidence type="ECO:0000256" key="7">
    <source>
        <dbReference type="SAM" id="Phobius"/>
    </source>
</evidence>
<dbReference type="InterPro" id="IPR006016">
    <property type="entry name" value="UspA"/>
</dbReference>
<dbReference type="GO" id="GO:1902600">
    <property type="term" value="P:proton transmembrane transport"/>
    <property type="evidence" value="ECO:0007669"/>
    <property type="project" value="InterPro"/>
</dbReference>
<feature type="transmembrane region" description="Helical" evidence="7">
    <location>
        <begin position="69"/>
        <end position="90"/>
    </location>
</feature>
<feature type="domain" description="Cation/H+ exchanger transmembrane" evidence="9">
    <location>
        <begin position="22"/>
        <end position="405"/>
    </location>
</feature>
<dbReference type="Gene3D" id="3.40.50.12370">
    <property type="match status" value="1"/>
</dbReference>
<dbReference type="SUPFAM" id="SSF52402">
    <property type="entry name" value="Adenine nucleotide alpha hydrolases-like"/>
    <property type="match status" value="2"/>
</dbReference>
<dbReference type="RefSeq" id="WP_104979680.1">
    <property type="nucleotide sequence ID" value="NZ_CP012673.1"/>
</dbReference>
<evidence type="ECO:0000313" key="11">
    <source>
        <dbReference type="Proteomes" id="UP000238348"/>
    </source>
</evidence>
<accession>A0A2L0EQ54</accession>